<dbReference type="InterPro" id="IPR021549">
    <property type="entry name" value="DUF2894"/>
</dbReference>
<accession>A0AAU9AZA1</accession>
<dbReference type="GeneID" id="83066167"/>
<evidence type="ECO:0008006" key="4">
    <source>
        <dbReference type="Google" id="ProtNLM"/>
    </source>
</evidence>
<evidence type="ECO:0000313" key="2">
    <source>
        <dbReference type="EMBL" id="BAV99864.1"/>
    </source>
</evidence>
<dbReference type="EMBL" id="AP014940">
    <property type="protein sequence ID" value="BAV99864.1"/>
    <property type="molecule type" value="Genomic_DNA"/>
</dbReference>
<dbReference type="Pfam" id="PF11445">
    <property type="entry name" value="DUF2894"/>
    <property type="match status" value="1"/>
</dbReference>
<dbReference type="KEGG" id="lem:LEN_4377"/>
<dbReference type="AlphaFoldDB" id="A0AAU9AZA1"/>
<organism evidence="2 3">
    <name type="scientific">Lysobacter enzymogenes</name>
    <dbReference type="NCBI Taxonomy" id="69"/>
    <lineage>
        <taxon>Bacteria</taxon>
        <taxon>Pseudomonadati</taxon>
        <taxon>Pseudomonadota</taxon>
        <taxon>Gammaproteobacteria</taxon>
        <taxon>Lysobacterales</taxon>
        <taxon>Lysobacteraceae</taxon>
        <taxon>Lysobacter</taxon>
    </lineage>
</organism>
<evidence type="ECO:0000256" key="1">
    <source>
        <dbReference type="SAM" id="MobiDB-lite"/>
    </source>
</evidence>
<reference evidence="2 3" key="1">
    <citation type="journal article" date="2017" name="DNA Res.">
        <title>Complete genome sequence and expression profile of the commercial lytic enzyme producer Lysobacter enzymogenes M497-1.</title>
        <authorList>
            <person name="Takami H."/>
            <person name="Toyoda A."/>
            <person name="Uchiyama I."/>
            <person name="Itoh T."/>
            <person name="Takaki Y."/>
            <person name="Arai W."/>
            <person name="Nishi S."/>
            <person name="Kawai M."/>
            <person name="Shinya K."/>
            <person name="Ikeda H."/>
        </authorList>
    </citation>
    <scope>NUCLEOTIDE SEQUENCE [LARGE SCALE GENOMIC DNA]</scope>
    <source>
        <strain evidence="2 3">M497-1</strain>
    </source>
</reference>
<gene>
    <name evidence="2" type="ORF">LEN_4377</name>
</gene>
<feature type="region of interest" description="Disordered" evidence="1">
    <location>
        <begin position="189"/>
        <end position="208"/>
    </location>
</feature>
<sequence>MRAEAPDPRSTIEAWRAHGADRLDRVRFHRIDAMARRAAGAEGELRRVLEGRVYSLIGAYADDLKRAANIEAATPAPAAASLAPLIERLEREAAQRAQAWIGADGEAEPAAYPRLAALDEFRARWSRLSLDRQVRQSLERAPGDAGPLNSGRLVHRALNLMQQLSPEYLQQFLGYVDALAWMERLGEGLPEPEDAAPATGKRGRKRRE</sequence>
<dbReference type="Proteomes" id="UP000218824">
    <property type="component" value="Chromosome"/>
</dbReference>
<protein>
    <recommendedName>
        <fullName evidence="4">DUF2894 domain-containing protein</fullName>
    </recommendedName>
</protein>
<name>A0AAU9AZA1_LYSEN</name>
<dbReference type="RefSeq" id="WP_096381208.1">
    <property type="nucleotide sequence ID" value="NZ_AP014940.1"/>
</dbReference>
<proteinExistence type="predicted"/>
<evidence type="ECO:0000313" key="3">
    <source>
        <dbReference type="Proteomes" id="UP000218824"/>
    </source>
</evidence>